<dbReference type="PRINTS" id="PR01438">
    <property type="entry name" value="UNVRSLSTRESS"/>
</dbReference>
<organism evidence="3 4">
    <name type="scientific">Desulforhabdus amnigena</name>
    <dbReference type="NCBI Taxonomy" id="40218"/>
    <lineage>
        <taxon>Bacteria</taxon>
        <taxon>Pseudomonadati</taxon>
        <taxon>Thermodesulfobacteriota</taxon>
        <taxon>Syntrophobacteria</taxon>
        <taxon>Syntrophobacterales</taxon>
        <taxon>Syntrophobacteraceae</taxon>
        <taxon>Desulforhabdus</taxon>
    </lineage>
</organism>
<dbReference type="Gene3D" id="3.40.50.620">
    <property type="entry name" value="HUPs"/>
    <property type="match status" value="1"/>
</dbReference>
<dbReference type="Proteomes" id="UP001144372">
    <property type="component" value="Unassembled WGS sequence"/>
</dbReference>
<dbReference type="AlphaFoldDB" id="A0A9W6FWG7"/>
<gene>
    <name evidence="3" type="ORF">DAMNIGENAA_35780</name>
</gene>
<accession>A0A9W6FWG7</accession>
<dbReference type="CDD" id="cd00293">
    <property type="entry name" value="USP-like"/>
    <property type="match status" value="1"/>
</dbReference>
<evidence type="ECO:0000256" key="1">
    <source>
        <dbReference type="ARBA" id="ARBA00008791"/>
    </source>
</evidence>
<evidence type="ECO:0000313" key="3">
    <source>
        <dbReference type="EMBL" id="GLI36145.1"/>
    </source>
</evidence>
<keyword evidence="4" id="KW-1185">Reference proteome</keyword>
<dbReference type="InterPro" id="IPR014729">
    <property type="entry name" value="Rossmann-like_a/b/a_fold"/>
</dbReference>
<feature type="domain" description="UspA" evidence="2">
    <location>
        <begin position="4"/>
        <end position="149"/>
    </location>
</feature>
<protein>
    <submittedName>
        <fullName evidence="3">Universal stress protein UspA</fullName>
    </submittedName>
</protein>
<reference evidence="3" key="1">
    <citation type="submission" date="2022-12" db="EMBL/GenBank/DDBJ databases">
        <title>Reference genome sequencing for broad-spectrum identification of bacterial and archaeal isolates by mass spectrometry.</title>
        <authorList>
            <person name="Sekiguchi Y."/>
            <person name="Tourlousse D.M."/>
        </authorList>
    </citation>
    <scope>NUCLEOTIDE SEQUENCE</scope>
    <source>
        <strain evidence="3">ASRB1</strain>
    </source>
</reference>
<comment type="similarity">
    <text evidence="1">Belongs to the universal stress protein A family.</text>
</comment>
<dbReference type="EMBL" id="BSDR01000001">
    <property type="protein sequence ID" value="GLI36145.1"/>
    <property type="molecule type" value="Genomic_DNA"/>
</dbReference>
<dbReference type="InterPro" id="IPR006016">
    <property type="entry name" value="UspA"/>
</dbReference>
<evidence type="ECO:0000259" key="2">
    <source>
        <dbReference type="Pfam" id="PF00582"/>
    </source>
</evidence>
<evidence type="ECO:0000313" key="4">
    <source>
        <dbReference type="Proteomes" id="UP001144372"/>
    </source>
</evidence>
<dbReference type="RefSeq" id="WP_281796349.1">
    <property type="nucleotide sequence ID" value="NZ_BSDR01000001.1"/>
</dbReference>
<dbReference type="InterPro" id="IPR006015">
    <property type="entry name" value="Universal_stress_UspA"/>
</dbReference>
<name>A0A9W6FWG7_9BACT</name>
<dbReference type="PANTHER" id="PTHR46268">
    <property type="entry name" value="STRESS RESPONSE PROTEIN NHAX"/>
    <property type="match status" value="1"/>
</dbReference>
<dbReference type="PANTHER" id="PTHR46268:SF6">
    <property type="entry name" value="UNIVERSAL STRESS PROTEIN UP12"/>
    <property type="match status" value="1"/>
</dbReference>
<proteinExistence type="inferred from homology"/>
<sequence>MENSILVAIDMSENSLKAVDYVGRLMSCQPTAQITLLNVIREPSPDIMPDENERKNHVEQLKSQTLKLMEEAGKRLSAQGIPQDNIHIKIQVCGQFVTVSELILQEQQKGNYGTIVIGRRGVSKRQEFLFGSVSKKVVTEAKNCAVWVVE</sequence>
<comment type="caution">
    <text evidence="3">The sequence shown here is derived from an EMBL/GenBank/DDBJ whole genome shotgun (WGS) entry which is preliminary data.</text>
</comment>
<dbReference type="SUPFAM" id="SSF52402">
    <property type="entry name" value="Adenine nucleotide alpha hydrolases-like"/>
    <property type="match status" value="1"/>
</dbReference>
<dbReference type="Pfam" id="PF00582">
    <property type="entry name" value="Usp"/>
    <property type="match status" value="1"/>
</dbReference>